<comment type="caution">
    <text evidence="1">The sequence shown here is derived from an EMBL/GenBank/DDBJ whole genome shotgun (WGS) entry which is preliminary data.</text>
</comment>
<gene>
    <name evidence="1" type="ORF">WK57_18280</name>
</gene>
<protein>
    <submittedName>
        <fullName evidence="1">Uncharacterized protein</fullName>
    </submittedName>
</protein>
<accession>A0AA40UXH3</accession>
<evidence type="ECO:0000313" key="2">
    <source>
        <dbReference type="Proteomes" id="UP000070119"/>
    </source>
</evidence>
<evidence type="ECO:0000313" key="1">
    <source>
        <dbReference type="EMBL" id="KWZ58430.1"/>
    </source>
</evidence>
<dbReference type="AlphaFoldDB" id="A0AA40UXH3"/>
<sequence>MDLVILNRRSTSDTTQAALGNTSDQAANGLFVVTTVLAAPYLRLTNSNSRSAWRFEYDR</sequence>
<organism evidence="1 2">
    <name type="scientific">Burkholderia ubonensis</name>
    <dbReference type="NCBI Taxonomy" id="101571"/>
    <lineage>
        <taxon>Bacteria</taxon>
        <taxon>Pseudomonadati</taxon>
        <taxon>Pseudomonadota</taxon>
        <taxon>Betaproteobacteria</taxon>
        <taxon>Burkholderiales</taxon>
        <taxon>Burkholderiaceae</taxon>
        <taxon>Burkholderia</taxon>
        <taxon>Burkholderia cepacia complex</taxon>
    </lineage>
</organism>
<proteinExistence type="predicted"/>
<name>A0AA40UXH3_9BURK</name>
<dbReference type="Proteomes" id="UP000070119">
    <property type="component" value="Unassembled WGS sequence"/>
</dbReference>
<reference evidence="1 2" key="1">
    <citation type="submission" date="2015-11" db="EMBL/GenBank/DDBJ databases">
        <authorList>
            <person name="Sahl J."/>
            <person name="Wagner D."/>
            <person name="Keim P."/>
        </authorList>
    </citation>
    <scope>NUCLEOTIDE SEQUENCE [LARGE SCALE GENOMIC DNA]</scope>
    <source>
        <strain evidence="1 2">MSMB1157</strain>
    </source>
</reference>
<dbReference type="EMBL" id="LNJU01000003">
    <property type="protein sequence ID" value="KWZ58430.1"/>
    <property type="molecule type" value="Genomic_DNA"/>
</dbReference>